<name>A0A858RDL6_9BACT</name>
<dbReference type="InterPro" id="IPR031849">
    <property type="entry name" value="DUF5069"/>
</dbReference>
<dbReference type="Pfam" id="PF16798">
    <property type="entry name" value="DUF5069"/>
    <property type="match status" value="1"/>
</dbReference>
<feature type="domain" description="DUF5069" evidence="1">
    <location>
        <begin position="6"/>
        <end position="140"/>
    </location>
</feature>
<dbReference type="Proteomes" id="UP000501812">
    <property type="component" value="Chromosome"/>
</dbReference>
<reference evidence="2 3" key="1">
    <citation type="submission" date="2020-04" db="EMBL/GenBank/DDBJ databases">
        <title>Luteolibacter sp. G-1-1-1 isolated from soil.</title>
        <authorList>
            <person name="Dahal R.H."/>
        </authorList>
    </citation>
    <scope>NUCLEOTIDE SEQUENCE [LARGE SCALE GENOMIC DNA]</scope>
    <source>
        <strain evidence="2 3">G-1-1-1</strain>
    </source>
</reference>
<dbReference type="AlphaFoldDB" id="A0A858RDL6"/>
<evidence type="ECO:0000259" key="1">
    <source>
        <dbReference type="Pfam" id="PF16798"/>
    </source>
</evidence>
<accession>A0A858RDL6</accession>
<dbReference type="RefSeq" id="WP_169453387.1">
    <property type="nucleotide sequence ID" value="NZ_CP051774.1"/>
</dbReference>
<proteinExistence type="predicted"/>
<protein>
    <submittedName>
        <fullName evidence="2">DUF5069 domain-containing protein</fullName>
    </submittedName>
</protein>
<dbReference type="KEGG" id="luo:HHL09_05050"/>
<sequence length="141" mass="16276">MSEFYETPRSPRDEIDGVVYFPRLCHKVRLHAAGRLHPQYHANLGGGMDLWTCQFFGVDYAELAEHIRAGASDEEALAWTRENGVSREPFQFAWWSSFMRTRGFRDEIAGKLAQRKAESGFADRHDILTFMDYIDADEGRI</sequence>
<dbReference type="EMBL" id="CP051774">
    <property type="protein sequence ID" value="QJE95166.1"/>
    <property type="molecule type" value="Genomic_DNA"/>
</dbReference>
<evidence type="ECO:0000313" key="3">
    <source>
        <dbReference type="Proteomes" id="UP000501812"/>
    </source>
</evidence>
<organism evidence="2 3">
    <name type="scientific">Luteolibacter luteus</name>
    <dbReference type="NCBI Taxonomy" id="2728835"/>
    <lineage>
        <taxon>Bacteria</taxon>
        <taxon>Pseudomonadati</taxon>
        <taxon>Verrucomicrobiota</taxon>
        <taxon>Verrucomicrobiia</taxon>
        <taxon>Verrucomicrobiales</taxon>
        <taxon>Verrucomicrobiaceae</taxon>
        <taxon>Luteolibacter</taxon>
    </lineage>
</organism>
<evidence type="ECO:0000313" key="2">
    <source>
        <dbReference type="EMBL" id="QJE95166.1"/>
    </source>
</evidence>
<gene>
    <name evidence="2" type="ORF">HHL09_05050</name>
</gene>
<keyword evidence="3" id="KW-1185">Reference proteome</keyword>